<reference evidence="6" key="1">
    <citation type="journal article" date="2019" name="Int. J. Syst. Evol. Microbiol.">
        <title>The Global Catalogue of Microorganisms (GCM) 10K type strain sequencing project: providing services to taxonomists for standard genome sequencing and annotation.</title>
        <authorList>
            <consortium name="The Broad Institute Genomics Platform"/>
            <consortium name="The Broad Institute Genome Sequencing Center for Infectious Disease"/>
            <person name="Wu L."/>
            <person name="Ma J."/>
        </authorList>
    </citation>
    <scope>NUCLEOTIDE SEQUENCE [LARGE SCALE GENOMIC DNA]</scope>
    <source>
        <strain evidence="6">CCUG 63418</strain>
    </source>
</reference>
<sequence>MKNCLIYLKLLILDIRRSLLRVKVSASYLIKYPDCKFHNKVVLINSTLEGYNVLFDEVDLINSALGRHSYVQRRSTIVNAQIGRYCSIASNVSIGPGVHKTDGLSTHPAFYLKNTPLTKTYTNQDLFNPYKAVTIENDVWIGERAIIIDGLTIGNGAIVAAGAVVTKNVPPYAVVAGVPAKVIKYRFSSELIEKLLKLEWWNWSEQEIEKQAPKFFSITDLD</sequence>
<dbReference type="EC" id="2.3.1.-" evidence="5"/>
<evidence type="ECO:0000256" key="1">
    <source>
        <dbReference type="ARBA" id="ARBA00007274"/>
    </source>
</evidence>
<dbReference type="RefSeq" id="WP_377098183.1">
    <property type="nucleotide sequence ID" value="NZ_JBHTHU010000005.1"/>
</dbReference>
<evidence type="ECO:0000256" key="4">
    <source>
        <dbReference type="ARBA" id="ARBA00023315"/>
    </source>
</evidence>
<dbReference type="Pfam" id="PF00132">
    <property type="entry name" value="Hexapep"/>
    <property type="match status" value="1"/>
</dbReference>
<evidence type="ECO:0000256" key="2">
    <source>
        <dbReference type="ARBA" id="ARBA00022679"/>
    </source>
</evidence>
<dbReference type="Gene3D" id="2.160.10.10">
    <property type="entry name" value="Hexapeptide repeat proteins"/>
    <property type="match status" value="1"/>
</dbReference>
<dbReference type="InterPro" id="IPR011004">
    <property type="entry name" value="Trimer_LpxA-like_sf"/>
</dbReference>
<keyword evidence="3" id="KW-0677">Repeat</keyword>
<evidence type="ECO:0000313" key="6">
    <source>
        <dbReference type="Proteomes" id="UP001596958"/>
    </source>
</evidence>
<dbReference type="EMBL" id="JBHTHU010000005">
    <property type="protein sequence ID" value="MFD0749638.1"/>
    <property type="molecule type" value="Genomic_DNA"/>
</dbReference>
<dbReference type="InterPro" id="IPR001451">
    <property type="entry name" value="Hexapep"/>
</dbReference>
<dbReference type="PANTHER" id="PTHR43300">
    <property type="entry name" value="ACETYLTRANSFERASE"/>
    <property type="match status" value="1"/>
</dbReference>
<evidence type="ECO:0000256" key="3">
    <source>
        <dbReference type="ARBA" id="ARBA00022737"/>
    </source>
</evidence>
<dbReference type="Proteomes" id="UP001596958">
    <property type="component" value="Unassembled WGS sequence"/>
</dbReference>
<dbReference type="PROSITE" id="PS00101">
    <property type="entry name" value="HEXAPEP_TRANSFERASES"/>
    <property type="match status" value="1"/>
</dbReference>
<comment type="caution">
    <text evidence="5">The sequence shown here is derived from an EMBL/GenBank/DDBJ whole genome shotgun (WGS) entry which is preliminary data.</text>
</comment>
<proteinExistence type="inferred from homology"/>
<dbReference type="PANTHER" id="PTHR43300:SF11">
    <property type="entry name" value="ACETYLTRANSFERASE RV3034C-RELATED"/>
    <property type="match status" value="1"/>
</dbReference>
<keyword evidence="4 5" id="KW-0012">Acyltransferase</keyword>
<dbReference type="SUPFAM" id="SSF51161">
    <property type="entry name" value="Trimeric LpxA-like enzymes"/>
    <property type="match status" value="1"/>
</dbReference>
<keyword evidence="6" id="KW-1185">Reference proteome</keyword>
<dbReference type="CDD" id="cd03349">
    <property type="entry name" value="LbH_XAT"/>
    <property type="match status" value="1"/>
</dbReference>
<accession>A0ABW2YV62</accession>
<gene>
    <name evidence="5" type="ORF">ACFQZS_05750</name>
</gene>
<dbReference type="InterPro" id="IPR018357">
    <property type="entry name" value="Hexapep_transf_CS"/>
</dbReference>
<dbReference type="GO" id="GO:0016746">
    <property type="term" value="F:acyltransferase activity"/>
    <property type="evidence" value="ECO:0007669"/>
    <property type="project" value="UniProtKB-KW"/>
</dbReference>
<comment type="similarity">
    <text evidence="1">Belongs to the transferase hexapeptide repeat family.</text>
</comment>
<name>A0ABW2YV62_9SPHI</name>
<keyword evidence="2 5" id="KW-0808">Transferase</keyword>
<protein>
    <submittedName>
        <fullName evidence="5">CatB-related O-acetyltransferase</fullName>
        <ecNumber evidence="5">2.3.1.-</ecNumber>
    </submittedName>
</protein>
<dbReference type="InterPro" id="IPR050179">
    <property type="entry name" value="Trans_hexapeptide_repeat"/>
</dbReference>
<evidence type="ECO:0000313" key="5">
    <source>
        <dbReference type="EMBL" id="MFD0749638.1"/>
    </source>
</evidence>
<organism evidence="5 6">
    <name type="scientific">Mucilaginibacter calamicampi</name>
    <dbReference type="NCBI Taxonomy" id="1302352"/>
    <lineage>
        <taxon>Bacteria</taxon>
        <taxon>Pseudomonadati</taxon>
        <taxon>Bacteroidota</taxon>
        <taxon>Sphingobacteriia</taxon>
        <taxon>Sphingobacteriales</taxon>
        <taxon>Sphingobacteriaceae</taxon>
        <taxon>Mucilaginibacter</taxon>
    </lineage>
</organism>